<dbReference type="Gene3D" id="1.10.287.540">
    <property type="entry name" value="Helix hairpin bin"/>
    <property type="match status" value="1"/>
</dbReference>
<dbReference type="HAMAP" id="MF_01103">
    <property type="entry name" value="UPF0291"/>
    <property type="match status" value="1"/>
</dbReference>
<evidence type="ECO:0000313" key="4">
    <source>
        <dbReference type="Proteomes" id="UP000254707"/>
    </source>
</evidence>
<gene>
    <name evidence="3" type="primary">ynzC</name>
    <name evidence="3" type="ORF">NCTC7688_00424</name>
</gene>
<comment type="subcellular location">
    <subcellularLocation>
        <location evidence="2">Cytoplasm</location>
    </subcellularLocation>
</comment>
<comment type="similarity">
    <text evidence="2">Belongs to the UPF0291 family.</text>
</comment>
<dbReference type="Proteomes" id="UP000254707">
    <property type="component" value="Unassembled WGS sequence"/>
</dbReference>
<reference evidence="3 4" key="1">
    <citation type="submission" date="2018-06" db="EMBL/GenBank/DDBJ databases">
        <authorList>
            <consortium name="Pathogen Informatics"/>
            <person name="Doyle S."/>
        </authorList>
    </citation>
    <scope>NUCLEOTIDE SEQUENCE [LARGE SCALE GENOMIC DNA]</scope>
    <source>
        <strain evidence="3 4">NCTC7688</strain>
    </source>
</reference>
<dbReference type="SUPFAM" id="SSF158221">
    <property type="entry name" value="YnzC-like"/>
    <property type="match status" value="1"/>
</dbReference>
<sequence>MTLLDRINELANKEKIETLSIEEKEEQQTLRQEYLKMIRGQVIHTFSTLKVVDPLGEDVTPDKVYQLREEMGTLDID</sequence>
<dbReference type="RefSeq" id="WP_002482236.1">
    <property type="nucleotide sequence ID" value="NZ_CAXOKG010000002.1"/>
</dbReference>
<accession>A0A380HKQ7</accession>
<dbReference type="Pfam" id="PF05979">
    <property type="entry name" value="DUF896"/>
    <property type="match status" value="1"/>
</dbReference>
<organism evidence="3 4">
    <name type="scientific">Staphylococcus saprophyticus</name>
    <dbReference type="NCBI Taxonomy" id="29385"/>
    <lineage>
        <taxon>Bacteria</taxon>
        <taxon>Bacillati</taxon>
        <taxon>Bacillota</taxon>
        <taxon>Bacilli</taxon>
        <taxon>Bacillales</taxon>
        <taxon>Staphylococcaceae</taxon>
        <taxon>Staphylococcus</taxon>
    </lineage>
</organism>
<name>A0A380HKQ7_STASA</name>
<dbReference type="GeneID" id="3616008"/>
<evidence type="ECO:0000313" key="3">
    <source>
        <dbReference type="EMBL" id="SUM81929.1"/>
    </source>
</evidence>
<protein>
    <recommendedName>
        <fullName evidence="2">UPF0291 protein NCTC7688_00424</fullName>
    </recommendedName>
</protein>
<evidence type="ECO:0000256" key="1">
    <source>
        <dbReference type="ARBA" id="ARBA00022490"/>
    </source>
</evidence>
<evidence type="ECO:0000256" key="2">
    <source>
        <dbReference type="HAMAP-Rule" id="MF_01103"/>
    </source>
</evidence>
<dbReference type="OMA" id="KMIRGQV"/>
<proteinExistence type="inferred from homology"/>
<keyword evidence="1 2" id="KW-0963">Cytoplasm</keyword>
<dbReference type="PANTHER" id="PTHR37300">
    <property type="entry name" value="UPF0291 PROTEIN CBO2609/CLC_2481"/>
    <property type="match status" value="1"/>
</dbReference>
<dbReference type="InterPro" id="IPR009242">
    <property type="entry name" value="DUF896"/>
</dbReference>
<dbReference type="EMBL" id="UHED01000001">
    <property type="protein sequence ID" value="SUM81929.1"/>
    <property type="molecule type" value="Genomic_DNA"/>
</dbReference>
<dbReference type="PANTHER" id="PTHR37300:SF2">
    <property type="entry name" value="UPF0291 PROTEIN BC_1827"/>
    <property type="match status" value="1"/>
</dbReference>
<dbReference type="AlphaFoldDB" id="A0A380HKQ7"/>
<dbReference type="GO" id="GO:0005737">
    <property type="term" value="C:cytoplasm"/>
    <property type="evidence" value="ECO:0007669"/>
    <property type="project" value="UniProtKB-SubCell"/>
</dbReference>